<evidence type="ECO:0000256" key="1">
    <source>
        <dbReference type="ARBA" id="ARBA00023015"/>
    </source>
</evidence>
<feature type="domain" description="HTH arsR-type" evidence="4">
    <location>
        <begin position="19"/>
        <end position="110"/>
    </location>
</feature>
<keyword evidence="3" id="KW-0804">Transcription</keyword>
<dbReference type="GO" id="GO:0003700">
    <property type="term" value="F:DNA-binding transcription factor activity"/>
    <property type="evidence" value="ECO:0007669"/>
    <property type="project" value="InterPro"/>
</dbReference>
<dbReference type="OrthoDB" id="9798835at2"/>
<dbReference type="InterPro" id="IPR036390">
    <property type="entry name" value="WH_DNA-bd_sf"/>
</dbReference>
<accession>A0A1M5GGN1</accession>
<reference evidence="5 6" key="1">
    <citation type="submission" date="2016-11" db="EMBL/GenBank/DDBJ databases">
        <authorList>
            <person name="Jaros S."/>
            <person name="Januszkiewicz K."/>
            <person name="Wedrychowicz H."/>
        </authorList>
    </citation>
    <scope>NUCLEOTIDE SEQUENCE [LARGE SCALE GENOMIC DNA]</scope>
    <source>
        <strain evidence="5 6">DSM 26897</strain>
    </source>
</reference>
<dbReference type="NCBIfam" id="NF033788">
    <property type="entry name" value="HTH_metalloreg"/>
    <property type="match status" value="1"/>
</dbReference>
<keyword evidence="2" id="KW-0238">DNA-binding</keyword>
<gene>
    <name evidence="5" type="ORF">SAMN05444008_11670</name>
</gene>
<dbReference type="InterPro" id="IPR001845">
    <property type="entry name" value="HTH_ArsR_DNA-bd_dom"/>
</dbReference>
<dbReference type="GO" id="GO:0003677">
    <property type="term" value="F:DNA binding"/>
    <property type="evidence" value="ECO:0007669"/>
    <property type="project" value="UniProtKB-KW"/>
</dbReference>
<keyword evidence="6" id="KW-1185">Reference proteome</keyword>
<dbReference type="CDD" id="cd00090">
    <property type="entry name" value="HTH_ARSR"/>
    <property type="match status" value="1"/>
</dbReference>
<dbReference type="InterPro" id="IPR036388">
    <property type="entry name" value="WH-like_DNA-bd_sf"/>
</dbReference>
<name>A0A1M5GGN1_9BACT</name>
<evidence type="ECO:0000313" key="6">
    <source>
        <dbReference type="Proteomes" id="UP000184368"/>
    </source>
</evidence>
<dbReference type="Proteomes" id="UP000184368">
    <property type="component" value="Unassembled WGS sequence"/>
</dbReference>
<evidence type="ECO:0000259" key="4">
    <source>
        <dbReference type="PROSITE" id="PS50987"/>
    </source>
</evidence>
<dbReference type="PANTHER" id="PTHR43132:SF2">
    <property type="entry name" value="ARSENICAL RESISTANCE OPERON REPRESSOR ARSR-RELATED"/>
    <property type="match status" value="1"/>
</dbReference>
<dbReference type="InterPro" id="IPR011991">
    <property type="entry name" value="ArsR-like_HTH"/>
</dbReference>
<dbReference type="PROSITE" id="PS50987">
    <property type="entry name" value="HTH_ARSR_2"/>
    <property type="match status" value="1"/>
</dbReference>
<dbReference type="PANTHER" id="PTHR43132">
    <property type="entry name" value="ARSENICAL RESISTANCE OPERON REPRESSOR ARSR-RELATED"/>
    <property type="match status" value="1"/>
</dbReference>
<dbReference type="PRINTS" id="PR00778">
    <property type="entry name" value="HTHARSR"/>
</dbReference>
<dbReference type="AlphaFoldDB" id="A0A1M5GGN1"/>
<evidence type="ECO:0000256" key="3">
    <source>
        <dbReference type="ARBA" id="ARBA00023163"/>
    </source>
</evidence>
<dbReference type="Gene3D" id="1.10.10.10">
    <property type="entry name" value="Winged helix-like DNA-binding domain superfamily/Winged helix DNA-binding domain"/>
    <property type="match status" value="1"/>
</dbReference>
<dbReference type="RefSeq" id="WP_073046321.1">
    <property type="nucleotide sequence ID" value="NZ_FQUO01000016.1"/>
</dbReference>
<dbReference type="InterPro" id="IPR051011">
    <property type="entry name" value="Metal_resp_trans_reg"/>
</dbReference>
<sequence length="110" mass="12573">MLNKPSVPTEGNNAPLLQGEELQLRKAHYLLKALDHRLRIDMILFIHDKGSCTVTDIFISFRLVQAVASQHLAILRRANLVHTERQGKNIYYSLNYPRLNQMLHLIGGLS</sequence>
<dbReference type="SMART" id="SM00418">
    <property type="entry name" value="HTH_ARSR"/>
    <property type="match status" value="1"/>
</dbReference>
<evidence type="ECO:0000256" key="2">
    <source>
        <dbReference type="ARBA" id="ARBA00023125"/>
    </source>
</evidence>
<dbReference type="STRING" id="1302690.BUE76_11315"/>
<evidence type="ECO:0000313" key="5">
    <source>
        <dbReference type="EMBL" id="SHG02848.1"/>
    </source>
</evidence>
<dbReference type="EMBL" id="FQUO01000016">
    <property type="protein sequence ID" value="SHG02848.1"/>
    <property type="molecule type" value="Genomic_DNA"/>
</dbReference>
<dbReference type="Pfam" id="PF01022">
    <property type="entry name" value="HTH_5"/>
    <property type="match status" value="1"/>
</dbReference>
<protein>
    <submittedName>
        <fullName evidence="5">Transcriptional regulator, ArsR family</fullName>
    </submittedName>
</protein>
<dbReference type="SUPFAM" id="SSF46785">
    <property type="entry name" value="Winged helix' DNA-binding domain"/>
    <property type="match status" value="1"/>
</dbReference>
<organism evidence="5 6">
    <name type="scientific">Cnuella takakiae</name>
    <dbReference type="NCBI Taxonomy" id="1302690"/>
    <lineage>
        <taxon>Bacteria</taxon>
        <taxon>Pseudomonadati</taxon>
        <taxon>Bacteroidota</taxon>
        <taxon>Chitinophagia</taxon>
        <taxon>Chitinophagales</taxon>
        <taxon>Chitinophagaceae</taxon>
        <taxon>Cnuella</taxon>
    </lineage>
</organism>
<keyword evidence="1" id="KW-0805">Transcription regulation</keyword>
<proteinExistence type="predicted"/>